<dbReference type="AlphaFoldDB" id="A0A940DTV3"/>
<dbReference type="SUPFAM" id="SSF52218">
    <property type="entry name" value="Flavoproteins"/>
    <property type="match status" value="1"/>
</dbReference>
<dbReference type="EMBL" id="JADILV010000041">
    <property type="protein sequence ID" value="MBO8483651.1"/>
    <property type="molecule type" value="Genomic_DNA"/>
</dbReference>
<accession>A0A940DTV3</accession>
<organism evidence="2 3">
    <name type="scientific">Candidatus Cryptobacteroides avicola</name>
    <dbReference type="NCBI Taxonomy" id="2840757"/>
    <lineage>
        <taxon>Bacteria</taxon>
        <taxon>Pseudomonadati</taxon>
        <taxon>Bacteroidota</taxon>
        <taxon>Bacteroidia</taxon>
        <taxon>Bacteroidales</taxon>
        <taxon>Candidatus Cryptobacteroides</taxon>
    </lineage>
</organism>
<dbReference type="PANTHER" id="PTHR43741">
    <property type="entry name" value="FMN-DEPENDENT NADH-AZOREDUCTASE 1"/>
    <property type="match status" value="1"/>
</dbReference>
<dbReference type="Proteomes" id="UP000725002">
    <property type="component" value="Unassembled WGS sequence"/>
</dbReference>
<name>A0A940DTV3_9BACT</name>
<reference evidence="2" key="2">
    <citation type="journal article" date="2021" name="PeerJ">
        <title>Extensive microbial diversity within the chicken gut microbiome revealed by metagenomics and culture.</title>
        <authorList>
            <person name="Gilroy R."/>
            <person name="Ravi A."/>
            <person name="Getino M."/>
            <person name="Pursley I."/>
            <person name="Horton D.L."/>
            <person name="Alikhan N.F."/>
            <person name="Baker D."/>
            <person name="Gharbi K."/>
            <person name="Hall N."/>
            <person name="Watson M."/>
            <person name="Adriaenssens E.M."/>
            <person name="Foster-Nyarko E."/>
            <person name="Jarju S."/>
            <person name="Secka A."/>
            <person name="Antonio M."/>
            <person name="Oren A."/>
            <person name="Chaudhuri R.R."/>
            <person name="La Ragione R."/>
            <person name="Hildebrand F."/>
            <person name="Pallen M.J."/>
        </authorList>
    </citation>
    <scope>NUCLEOTIDE SEQUENCE</scope>
    <source>
        <strain evidence="2">G3-8215</strain>
    </source>
</reference>
<reference evidence="2" key="1">
    <citation type="submission" date="2020-10" db="EMBL/GenBank/DDBJ databases">
        <authorList>
            <person name="Gilroy R."/>
        </authorList>
    </citation>
    <scope>NUCLEOTIDE SEQUENCE</scope>
    <source>
        <strain evidence="2">G3-8215</strain>
    </source>
</reference>
<evidence type="ECO:0000259" key="1">
    <source>
        <dbReference type="Pfam" id="PF02525"/>
    </source>
</evidence>
<evidence type="ECO:0000313" key="3">
    <source>
        <dbReference type="Proteomes" id="UP000725002"/>
    </source>
</evidence>
<dbReference type="Pfam" id="PF02525">
    <property type="entry name" value="Flavodoxin_2"/>
    <property type="match status" value="1"/>
</dbReference>
<evidence type="ECO:0000313" key="2">
    <source>
        <dbReference type="EMBL" id="MBO8483651.1"/>
    </source>
</evidence>
<feature type="domain" description="Flavodoxin-like fold" evidence="1">
    <location>
        <begin position="2"/>
        <end position="183"/>
    </location>
</feature>
<comment type="caution">
    <text evidence="2">The sequence shown here is derived from an EMBL/GenBank/DDBJ whole genome shotgun (WGS) entry which is preliminary data.</text>
</comment>
<dbReference type="PANTHER" id="PTHR43741:SF4">
    <property type="entry name" value="FMN-DEPENDENT NADH:QUINONE OXIDOREDUCTASE"/>
    <property type="match status" value="1"/>
</dbReference>
<proteinExistence type="predicted"/>
<dbReference type="Gene3D" id="3.40.50.360">
    <property type="match status" value="1"/>
</dbReference>
<sequence length="192" mass="21497">MKKLMVIDACMRDEASRTRRILGPIVAELGKRYEIETVRLDGEDYQSVGRKVLAERSGGYVAEETVAMARKIADADRIVIAAPFWDMSFPAIIKVFIENMSLFNITFRDNGTDFEGLCRSEKVLYITTRGMNVHTGDALDAATPYMKALSTLWGWGEVITVAAENLDYSTPEEIDRKIEAAIAEGLEICKNF</sequence>
<protein>
    <submittedName>
        <fullName evidence="2">NAD(P)H-dependent oxidoreductase</fullName>
    </submittedName>
</protein>
<dbReference type="InterPro" id="IPR050104">
    <property type="entry name" value="FMN-dep_NADH:Q_OxRdtase_AzoR1"/>
</dbReference>
<dbReference type="InterPro" id="IPR003680">
    <property type="entry name" value="Flavodoxin_fold"/>
</dbReference>
<dbReference type="InterPro" id="IPR029039">
    <property type="entry name" value="Flavoprotein-like_sf"/>
</dbReference>
<gene>
    <name evidence="2" type="ORF">IAB75_06005</name>
</gene>